<reference evidence="2" key="1">
    <citation type="submission" date="2022-11" db="UniProtKB">
        <authorList>
            <consortium name="WormBaseParasite"/>
        </authorList>
    </citation>
    <scope>IDENTIFICATION</scope>
</reference>
<organism evidence="1 2">
    <name type="scientific">Meloidogyne incognita</name>
    <name type="common">Southern root-knot nematode worm</name>
    <name type="synonym">Oxyuris incognita</name>
    <dbReference type="NCBI Taxonomy" id="6306"/>
    <lineage>
        <taxon>Eukaryota</taxon>
        <taxon>Metazoa</taxon>
        <taxon>Ecdysozoa</taxon>
        <taxon>Nematoda</taxon>
        <taxon>Chromadorea</taxon>
        <taxon>Rhabditida</taxon>
        <taxon>Tylenchina</taxon>
        <taxon>Tylenchomorpha</taxon>
        <taxon>Tylenchoidea</taxon>
        <taxon>Meloidogynidae</taxon>
        <taxon>Meloidogyninae</taxon>
        <taxon>Meloidogyne</taxon>
        <taxon>Meloidogyne incognita group</taxon>
    </lineage>
</organism>
<protein>
    <submittedName>
        <fullName evidence="2">Candidate secreted effector</fullName>
    </submittedName>
</protein>
<proteinExistence type="predicted"/>
<accession>A0A914LT59</accession>
<sequence>MCAVSRNTFIANGTIRALYSLSTILSRSTWIARWTFRSLHSISWRTLASSNTFWSLGTSFSCRASRSIGVELTTRNARRTCKSRRSPRSLQSHWSSRSYRANNTWFFKCAIRGQNLNCNIPLFAW</sequence>
<dbReference type="Proteomes" id="UP000887563">
    <property type="component" value="Unplaced"/>
</dbReference>
<evidence type="ECO:0000313" key="1">
    <source>
        <dbReference type="Proteomes" id="UP000887563"/>
    </source>
</evidence>
<dbReference type="WBParaSite" id="Minc3s00763g17010">
    <property type="protein sequence ID" value="Minc3s00763g17010"/>
    <property type="gene ID" value="Minc3s00763g17010"/>
</dbReference>
<keyword evidence="1" id="KW-1185">Reference proteome</keyword>
<dbReference type="AlphaFoldDB" id="A0A914LT59"/>
<name>A0A914LT59_MELIC</name>
<evidence type="ECO:0000313" key="2">
    <source>
        <dbReference type="WBParaSite" id="Minc3s00763g17010"/>
    </source>
</evidence>